<dbReference type="InterPro" id="IPR002541">
    <property type="entry name" value="Cyt_c_assembly"/>
</dbReference>
<evidence type="ECO:0000313" key="14">
    <source>
        <dbReference type="Proteomes" id="UP001652504"/>
    </source>
</evidence>
<name>A0ABT3A4X5_9ALTE</name>
<dbReference type="PRINTS" id="PR01411">
    <property type="entry name" value="CCMFBIOGNSIS"/>
</dbReference>
<dbReference type="Pfam" id="PF16327">
    <property type="entry name" value="CcmF_C"/>
    <property type="match status" value="1"/>
</dbReference>
<feature type="transmembrane region" description="Helical" evidence="10">
    <location>
        <begin position="277"/>
        <end position="298"/>
    </location>
</feature>
<evidence type="ECO:0000256" key="6">
    <source>
        <dbReference type="ARBA" id="ARBA00022748"/>
    </source>
</evidence>
<evidence type="ECO:0000259" key="11">
    <source>
        <dbReference type="Pfam" id="PF01578"/>
    </source>
</evidence>
<feature type="transmembrane region" description="Helical" evidence="10">
    <location>
        <begin position="254"/>
        <end position="270"/>
    </location>
</feature>
<keyword evidence="5 10" id="KW-0812">Transmembrane</keyword>
<organism evidence="13 14">
    <name type="scientific">Fluctibacter corallii</name>
    <dbReference type="NCBI Taxonomy" id="2984329"/>
    <lineage>
        <taxon>Bacteria</taxon>
        <taxon>Pseudomonadati</taxon>
        <taxon>Pseudomonadota</taxon>
        <taxon>Gammaproteobacteria</taxon>
        <taxon>Alteromonadales</taxon>
        <taxon>Alteromonadaceae</taxon>
        <taxon>Fluctibacter</taxon>
    </lineage>
</organism>
<comment type="function">
    <text evidence="9">Required for the biogenesis of c-type cytochromes. Possible subunit of a heme lyase.</text>
</comment>
<dbReference type="PRINTS" id="PR01410">
    <property type="entry name" value="CCBIOGENESIS"/>
</dbReference>
<evidence type="ECO:0000256" key="8">
    <source>
        <dbReference type="ARBA" id="ARBA00023136"/>
    </source>
</evidence>
<dbReference type="PANTHER" id="PTHR43653:SF1">
    <property type="entry name" value="CYTOCHROME C-TYPE BIOGENESIS PROTEIN CCMF"/>
    <property type="match status" value="1"/>
</dbReference>
<dbReference type="Pfam" id="PF01578">
    <property type="entry name" value="Cytochrom_C_asm"/>
    <property type="match status" value="1"/>
</dbReference>
<evidence type="ECO:0000313" key="13">
    <source>
        <dbReference type="EMBL" id="MCV2883743.1"/>
    </source>
</evidence>
<gene>
    <name evidence="13" type="ORF">OE749_03375</name>
</gene>
<evidence type="ECO:0000256" key="2">
    <source>
        <dbReference type="ARBA" id="ARBA00009186"/>
    </source>
</evidence>
<feature type="transmembrane region" description="Helical" evidence="10">
    <location>
        <begin position="432"/>
        <end position="448"/>
    </location>
</feature>
<feature type="transmembrane region" description="Helical" evidence="10">
    <location>
        <begin position="358"/>
        <end position="380"/>
    </location>
</feature>
<comment type="subcellular location">
    <subcellularLocation>
        <location evidence="1">Cell inner membrane</location>
        <topology evidence="1">Multi-pass membrane protein</topology>
    </subcellularLocation>
</comment>
<keyword evidence="14" id="KW-1185">Reference proteome</keyword>
<dbReference type="InterPro" id="IPR032523">
    <property type="entry name" value="CcmF_C"/>
</dbReference>
<keyword evidence="6" id="KW-0201">Cytochrome c-type biogenesis</keyword>
<feature type="transmembrane region" description="Helical" evidence="10">
    <location>
        <begin position="454"/>
        <end position="473"/>
    </location>
</feature>
<evidence type="ECO:0000256" key="1">
    <source>
        <dbReference type="ARBA" id="ARBA00004429"/>
    </source>
</evidence>
<comment type="caution">
    <text evidence="13">The sequence shown here is derived from an EMBL/GenBank/DDBJ whole genome shotgun (WGS) entry which is preliminary data.</text>
</comment>
<keyword evidence="3" id="KW-1003">Cell membrane</keyword>
<evidence type="ECO:0000256" key="5">
    <source>
        <dbReference type="ARBA" id="ARBA00022692"/>
    </source>
</evidence>
<dbReference type="RefSeq" id="WP_263710938.1">
    <property type="nucleotide sequence ID" value="NZ_JAOWKX010000001.1"/>
</dbReference>
<feature type="transmembrane region" description="Helical" evidence="10">
    <location>
        <begin position="617"/>
        <end position="637"/>
    </location>
</feature>
<dbReference type="InterPro" id="IPR003568">
    <property type="entry name" value="Cyt_c_biogenesis_CcmF"/>
</dbReference>
<evidence type="ECO:0000256" key="10">
    <source>
        <dbReference type="SAM" id="Phobius"/>
    </source>
</evidence>
<protein>
    <submittedName>
        <fullName evidence="13">Heme lyase CcmF/NrfE family subunit</fullName>
    </submittedName>
</protein>
<feature type="transmembrane region" description="Helical" evidence="10">
    <location>
        <begin position="318"/>
        <end position="337"/>
    </location>
</feature>
<feature type="transmembrane region" description="Helical" evidence="10">
    <location>
        <begin position="101"/>
        <end position="118"/>
    </location>
</feature>
<comment type="similarity">
    <text evidence="2">Belongs to the CcmF/CycK/Ccl1/NrfE/CcsA family.</text>
</comment>
<keyword evidence="7 10" id="KW-1133">Transmembrane helix</keyword>
<feature type="domain" description="Cytochrome c-type biogenesis protein CcmF C-terminal" evidence="12">
    <location>
        <begin position="321"/>
        <end position="639"/>
    </location>
</feature>
<evidence type="ECO:0000256" key="7">
    <source>
        <dbReference type="ARBA" id="ARBA00022989"/>
    </source>
</evidence>
<dbReference type="Proteomes" id="UP001652504">
    <property type="component" value="Unassembled WGS sequence"/>
</dbReference>
<accession>A0ABT3A4X5</accession>
<feature type="transmembrane region" description="Helical" evidence="10">
    <location>
        <begin position="130"/>
        <end position="149"/>
    </location>
</feature>
<evidence type="ECO:0000256" key="4">
    <source>
        <dbReference type="ARBA" id="ARBA00022519"/>
    </source>
</evidence>
<keyword evidence="8 10" id="KW-0472">Membrane</keyword>
<feature type="transmembrane region" description="Helical" evidence="10">
    <location>
        <begin position="12"/>
        <end position="31"/>
    </location>
</feature>
<dbReference type="EMBL" id="JAOWKX010000001">
    <property type="protein sequence ID" value="MCV2883743.1"/>
    <property type="molecule type" value="Genomic_DNA"/>
</dbReference>
<reference evidence="13 14" key="1">
    <citation type="submission" date="2022-10" db="EMBL/GenBank/DDBJ databases">
        <title>Aestuariibacter sp. AA17 isolated from Montipora capitata coral fragment.</title>
        <authorList>
            <person name="Emsley S.A."/>
            <person name="Pfannmuller K.M."/>
            <person name="Loughran R.M."/>
            <person name="Shlafstein M."/>
            <person name="Papke E."/>
            <person name="Saw J.H."/>
            <person name="Ushijima B."/>
            <person name="Videau P."/>
        </authorList>
    </citation>
    <scope>NUCLEOTIDE SEQUENCE [LARGE SCALE GENOMIC DNA]</scope>
    <source>
        <strain evidence="13 14">AA17</strain>
    </source>
</reference>
<evidence type="ECO:0000256" key="9">
    <source>
        <dbReference type="ARBA" id="ARBA00037230"/>
    </source>
</evidence>
<feature type="transmembrane region" description="Helical" evidence="10">
    <location>
        <begin position="183"/>
        <end position="203"/>
    </location>
</feature>
<sequence>MEIHHYIPELGNLALTFAFGFALALSIVPFWGVRKNNHPIMELAPNLVVGQFIMTAISFGCLVYAFATDDFSVINVAQNSTSLLPFEYKIAASWGSHEGSILLWLLMQSCWNIGFAVFSKQLPKDTRTLVLVVLGWISVGFYAYVIIASNPFERTLPYFPVDGRDLNPLLQDPGMIFHPPMLYLGYVGMSVPFSFAIAALILGRLDTSWAKWSRPWTLLGISCLTMGITLGSWWAYSELGWGGWWFWDPSENAAFMPWLVAVALFHSLIATEKRGVFVSWTLFLAIAAFSFSLLGTFLVRSGVIVSVHAFANDPERGIFILGLLAFVIGGSLTLYAMRITHVQKDRTQYAAISRETTLLMNNMLFIAATIVVLIGTLFPMLHKQAGLGAISVGQPFFDQVFSWLLIPFSFVLGVAPMMRWKQDNLNRLFKSNIYVFVVSLILGLAWVLGQFGQWNFTAIVSASLGCWITLISLRELFKTAQKLGWAKIPKAHWGMIIGHIGFAVTLAGGGMATQFTDERAVKMHIGDKVELSGYTFHLKDIEATYDSNYEGHGARIEVLKGNQPVGSILSEKRFYTVQKTVMTEAGVDVGFTRDLYVSLGTQFDDGSWGVRLYVKHYVRWLWAGGILIAIGLIIAIADKRYRRKTGKLQERAA</sequence>
<evidence type="ECO:0000259" key="12">
    <source>
        <dbReference type="Pfam" id="PF16327"/>
    </source>
</evidence>
<dbReference type="GO" id="GO:0016829">
    <property type="term" value="F:lyase activity"/>
    <property type="evidence" value="ECO:0007669"/>
    <property type="project" value="UniProtKB-KW"/>
</dbReference>
<dbReference type="NCBIfam" id="TIGR00353">
    <property type="entry name" value="nrfE"/>
    <property type="match status" value="1"/>
</dbReference>
<keyword evidence="13" id="KW-0456">Lyase</keyword>
<dbReference type="InterPro" id="IPR003567">
    <property type="entry name" value="Cyt_c_biogenesis"/>
</dbReference>
<feature type="domain" description="Cytochrome c assembly protein" evidence="11">
    <location>
        <begin position="94"/>
        <end position="301"/>
    </location>
</feature>
<feature type="transmembrane region" description="Helical" evidence="10">
    <location>
        <begin position="43"/>
        <end position="67"/>
    </location>
</feature>
<feature type="transmembrane region" description="Helical" evidence="10">
    <location>
        <begin position="400"/>
        <end position="420"/>
    </location>
</feature>
<feature type="transmembrane region" description="Helical" evidence="10">
    <location>
        <begin position="215"/>
        <end position="234"/>
    </location>
</feature>
<evidence type="ECO:0000256" key="3">
    <source>
        <dbReference type="ARBA" id="ARBA00022475"/>
    </source>
</evidence>
<dbReference type="PANTHER" id="PTHR43653">
    <property type="entry name" value="CYTOCHROME C ASSEMBLY PROTEIN-RELATED"/>
    <property type="match status" value="1"/>
</dbReference>
<proteinExistence type="inferred from homology"/>
<keyword evidence="4" id="KW-0997">Cell inner membrane</keyword>
<feature type="transmembrane region" description="Helical" evidence="10">
    <location>
        <begin position="493"/>
        <end position="513"/>
    </location>
</feature>
<dbReference type="NCBIfam" id="NF007691">
    <property type="entry name" value="PRK10369.1"/>
    <property type="match status" value="1"/>
</dbReference>